<organism evidence="1 2">
    <name type="scientific">Dreissena polymorpha</name>
    <name type="common">Zebra mussel</name>
    <name type="synonym">Mytilus polymorpha</name>
    <dbReference type="NCBI Taxonomy" id="45954"/>
    <lineage>
        <taxon>Eukaryota</taxon>
        <taxon>Metazoa</taxon>
        <taxon>Spiralia</taxon>
        <taxon>Lophotrochozoa</taxon>
        <taxon>Mollusca</taxon>
        <taxon>Bivalvia</taxon>
        <taxon>Autobranchia</taxon>
        <taxon>Heteroconchia</taxon>
        <taxon>Euheterodonta</taxon>
        <taxon>Imparidentia</taxon>
        <taxon>Neoheterodontei</taxon>
        <taxon>Myida</taxon>
        <taxon>Dreissenoidea</taxon>
        <taxon>Dreissenidae</taxon>
        <taxon>Dreissena</taxon>
    </lineage>
</organism>
<dbReference type="PRINTS" id="PR02040">
    <property type="entry name" value="CDK2IP"/>
</dbReference>
<evidence type="ECO:0000313" key="2">
    <source>
        <dbReference type="Proteomes" id="UP000828390"/>
    </source>
</evidence>
<dbReference type="PANTHER" id="PTHR15827:SF2">
    <property type="entry name" value="CYCLIN-DEPENDENT KINASE 2-INTERACTING PROTEIN"/>
    <property type="match status" value="1"/>
</dbReference>
<proteinExistence type="predicted"/>
<dbReference type="EMBL" id="JAIWYP010000003">
    <property type="protein sequence ID" value="KAH3851314.1"/>
    <property type="molecule type" value="Genomic_DNA"/>
</dbReference>
<comment type="caution">
    <text evidence="1">The sequence shown here is derived from an EMBL/GenBank/DDBJ whole genome shotgun (WGS) entry which is preliminary data.</text>
</comment>
<dbReference type="InterPro" id="IPR023250">
    <property type="entry name" value="Cyclin-dep_Kinase_2_interact"/>
</dbReference>
<reference evidence="1" key="1">
    <citation type="journal article" date="2019" name="bioRxiv">
        <title>The Genome of the Zebra Mussel, Dreissena polymorpha: A Resource for Invasive Species Research.</title>
        <authorList>
            <person name="McCartney M.A."/>
            <person name="Auch B."/>
            <person name="Kono T."/>
            <person name="Mallez S."/>
            <person name="Zhang Y."/>
            <person name="Obille A."/>
            <person name="Becker A."/>
            <person name="Abrahante J.E."/>
            <person name="Garbe J."/>
            <person name="Badalamenti J.P."/>
            <person name="Herman A."/>
            <person name="Mangelson H."/>
            <person name="Liachko I."/>
            <person name="Sullivan S."/>
            <person name="Sone E.D."/>
            <person name="Koren S."/>
            <person name="Silverstein K.A.T."/>
            <person name="Beckman K.B."/>
            <person name="Gohl D.M."/>
        </authorList>
    </citation>
    <scope>NUCLEOTIDE SEQUENCE</scope>
    <source>
        <strain evidence="1">Duluth1</strain>
        <tissue evidence="1">Whole animal</tissue>
    </source>
</reference>
<dbReference type="Proteomes" id="UP000828390">
    <property type="component" value="Unassembled WGS sequence"/>
</dbReference>
<protein>
    <submittedName>
        <fullName evidence="1">Uncharacterized protein</fullName>
    </submittedName>
</protein>
<dbReference type="AlphaFoldDB" id="A0A9D4L4U8"/>
<sequence length="128" mass="14696">MLPDSLLPLCEKLETVLERMEKVVARLNTVVEMSRGVAALEKFNKPESSSIILFQTWDVGRFAEVFTEISDKYSQEMKLKHNVAENICHATDRNTVMFYSACWLHQVYVNNGDDILLESVLLETCHKT</sequence>
<gene>
    <name evidence="1" type="ORF">DPMN_093794</name>
</gene>
<evidence type="ECO:0000313" key="1">
    <source>
        <dbReference type="EMBL" id="KAH3851314.1"/>
    </source>
</evidence>
<accession>A0A9D4L4U8</accession>
<name>A0A9D4L4U8_DREPO</name>
<keyword evidence="2" id="KW-1185">Reference proteome</keyword>
<reference evidence="1" key="2">
    <citation type="submission" date="2020-11" db="EMBL/GenBank/DDBJ databases">
        <authorList>
            <person name="McCartney M.A."/>
            <person name="Auch B."/>
            <person name="Kono T."/>
            <person name="Mallez S."/>
            <person name="Becker A."/>
            <person name="Gohl D.M."/>
            <person name="Silverstein K.A.T."/>
            <person name="Koren S."/>
            <person name="Bechman K.B."/>
            <person name="Herman A."/>
            <person name="Abrahante J.E."/>
            <person name="Garbe J."/>
        </authorList>
    </citation>
    <scope>NUCLEOTIDE SEQUENCE</scope>
    <source>
        <strain evidence="1">Duluth1</strain>
        <tissue evidence="1">Whole animal</tissue>
    </source>
</reference>
<dbReference type="PANTHER" id="PTHR15827">
    <property type="entry name" value="CYCLIN-DEPENDENT KINASE 2-INTERACTING PROTEIN"/>
    <property type="match status" value="1"/>
</dbReference>